<dbReference type="PANTHER" id="PTHR44216:SF3">
    <property type="entry name" value="PROTEIN O-MANNOSYL-TRANSFERASE TMTC2"/>
    <property type="match status" value="1"/>
</dbReference>
<dbReference type="InterPro" id="IPR014596">
    <property type="entry name" value="UCP035836"/>
</dbReference>
<feature type="repeat" description="TPR" evidence="1">
    <location>
        <begin position="143"/>
        <end position="176"/>
    </location>
</feature>
<protein>
    <submittedName>
        <fullName evidence="2">Flp pilus assembly TadD-like protein</fullName>
    </submittedName>
</protein>
<name>A0A060I0I0_RHIET</name>
<dbReference type="RefSeq" id="WP_038686215.1">
    <property type="nucleotide sequence ID" value="NZ_CP006986.1"/>
</dbReference>
<sequence length="279" mass="29975">MPASLTTISTNRFLQGVAASLIVLALAGCSTTTKDRMTTGSVPKLSKPVEEMDATELRSATDRLGQAYDKNPRDPVTGVSYANLLRMNGRDAQALAVMQQVAIANPGDRNVLAAYGKAQAAAGQFQQALDTIGRAQTPDRPDWRLISAQGAILDQMGRASEARQRYRDALDIQPNEPSILSNLGMSYVLTGDLRTAETYLRSAAGQPNADSRVRQNLALVVGLQGRFAEAEQIARRELSPQQADANVAYLRGMLSQQNSWQKLAAKDKTPGAAEGSNTN</sequence>
<dbReference type="EMBL" id="CP006986">
    <property type="protein sequence ID" value="AIC25405.1"/>
    <property type="molecule type" value="Genomic_DNA"/>
</dbReference>
<accession>A0A060I0I0</accession>
<dbReference type="OrthoDB" id="422579at2"/>
<gene>
    <name evidence="2" type="ORF">IE4771_CH00236</name>
</gene>
<dbReference type="Proteomes" id="UP000027180">
    <property type="component" value="Chromosome"/>
</dbReference>
<dbReference type="PIRSF" id="PIRSF035836">
    <property type="entry name" value="UCP035836"/>
    <property type="match status" value="1"/>
</dbReference>
<dbReference type="PROSITE" id="PS50005">
    <property type="entry name" value="TPR"/>
    <property type="match status" value="1"/>
</dbReference>
<dbReference type="Pfam" id="PF07721">
    <property type="entry name" value="TPR_4"/>
    <property type="match status" value="1"/>
</dbReference>
<dbReference type="HOGENOM" id="CLU_072295_0_0_5"/>
<evidence type="ECO:0000313" key="2">
    <source>
        <dbReference type="EMBL" id="AIC25405.1"/>
    </source>
</evidence>
<dbReference type="GO" id="GO:0042802">
    <property type="term" value="F:identical protein binding"/>
    <property type="evidence" value="ECO:0007669"/>
    <property type="project" value="InterPro"/>
</dbReference>
<dbReference type="Gene3D" id="1.25.40.10">
    <property type="entry name" value="Tetratricopeptide repeat domain"/>
    <property type="match status" value="2"/>
</dbReference>
<keyword evidence="1" id="KW-0802">TPR repeat</keyword>
<dbReference type="KEGG" id="rei:IE4771_CH00236"/>
<dbReference type="SUPFAM" id="SSF48452">
    <property type="entry name" value="TPR-like"/>
    <property type="match status" value="1"/>
</dbReference>
<dbReference type="InterPro" id="IPR052384">
    <property type="entry name" value="TMTC_O-mannosyltransferase"/>
</dbReference>
<dbReference type="InterPro" id="IPR011717">
    <property type="entry name" value="TPR-4"/>
</dbReference>
<reference evidence="2 3" key="1">
    <citation type="submission" date="2013-12" db="EMBL/GenBank/DDBJ databases">
        <title>Complete genome sequence of Rhizobium etli bv. mimosae IE4771.</title>
        <authorList>
            <person name="Bustos P."/>
            <person name="Santamaria R.I."/>
            <person name="Lozano L."/>
            <person name="Ormeno-Orrillo E."/>
            <person name="Rogel M.A."/>
            <person name="Romero D."/>
            <person name="Cevallos M.A."/>
            <person name="Martinez-Romero E."/>
            <person name="Gonzalez V."/>
        </authorList>
    </citation>
    <scope>NUCLEOTIDE SEQUENCE [LARGE SCALE GENOMIC DNA]</scope>
    <source>
        <strain evidence="2 3">IE4771</strain>
    </source>
</reference>
<evidence type="ECO:0000256" key="1">
    <source>
        <dbReference type="PROSITE-ProRule" id="PRU00339"/>
    </source>
</evidence>
<proteinExistence type="predicted"/>
<dbReference type="PANTHER" id="PTHR44216">
    <property type="entry name" value="PROTEIN O-MANNOSYL-TRANSFERASE TMTC2"/>
    <property type="match status" value="1"/>
</dbReference>
<dbReference type="InterPro" id="IPR011990">
    <property type="entry name" value="TPR-like_helical_dom_sf"/>
</dbReference>
<dbReference type="InterPro" id="IPR019734">
    <property type="entry name" value="TPR_rpt"/>
</dbReference>
<organism evidence="2 3">
    <name type="scientific">Rhizobium etli bv. mimosae str. IE4771</name>
    <dbReference type="NCBI Taxonomy" id="1432050"/>
    <lineage>
        <taxon>Bacteria</taxon>
        <taxon>Pseudomonadati</taxon>
        <taxon>Pseudomonadota</taxon>
        <taxon>Alphaproteobacteria</taxon>
        <taxon>Hyphomicrobiales</taxon>
        <taxon>Rhizobiaceae</taxon>
        <taxon>Rhizobium/Agrobacterium group</taxon>
        <taxon>Rhizobium</taxon>
    </lineage>
</organism>
<evidence type="ECO:0000313" key="3">
    <source>
        <dbReference type="Proteomes" id="UP000027180"/>
    </source>
</evidence>
<dbReference type="AlphaFoldDB" id="A0A060I0I0"/>